<sequence length="338" mass="38749">EITWEVSEKYNLGLELGLLDDDLKFQIDGFKDIRSRIYLERQNFPATSGLEAAISGNVGKVESHGIDASLDYQHFFNNDFWMTGRANFTYATNKYLELDEKNYPDEYLKHKGYNVDQWWGLVAERLFVDEEEIRNSPRQDFGDYMPGDIKYKDINGDGVVNSNDMVPMGYPTKPEIQYGFGISTGYKNFDFSFFLQGNARVSFFINPGVGGGDDNDEGIAPLVDRRNALTIVAEDYWNETNPNVHAFWPRLSAQPLNNNIQQSSWWLRDGSFLRMKTAELGYTLPAYKKIGLQTSRIYVSTENLFVLSGFKLWDPEMGRKGLGYPPNRRFNIGVQLGF</sequence>
<keyword evidence="4" id="KW-0675">Receptor</keyword>
<evidence type="ECO:0000256" key="3">
    <source>
        <dbReference type="ARBA" id="ARBA00023237"/>
    </source>
</evidence>
<protein>
    <submittedName>
        <fullName evidence="4">TonB-dependent receptor SusC</fullName>
    </submittedName>
</protein>
<dbReference type="PROSITE" id="PS00018">
    <property type="entry name" value="EF_HAND_1"/>
    <property type="match status" value="1"/>
</dbReference>
<dbReference type="GO" id="GO:0009279">
    <property type="term" value="C:cell outer membrane"/>
    <property type="evidence" value="ECO:0007669"/>
    <property type="project" value="UniProtKB-SubCell"/>
</dbReference>
<evidence type="ECO:0000313" key="4">
    <source>
        <dbReference type="EMBL" id="KAA6311983.1"/>
    </source>
</evidence>
<evidence type="ECO:0000256" key="1">
    <source>
        <dbReference type="ARBA" id="ARBA00004442"/>
    </source>
</evidence>
<dbReference type="Gene3D" id="2.40.170.20">
    <property type="entry name" value="TonB-dependent receptor, beta-barrel domain"/>
    <property type="match status" value="1"/>
</dbReference>
<reference evidence="4" key="1">
    <citation type="submission" date="2019-03" db="EMBL/GenBank/DDBJ databases">
        <title>Single cell metagenomics reveals metabolic interactions within the superorganism composed of flagellate Streblomastix strix and complex community of Bacteroidetes bacteria on its surface.</title>
        <authorList>
            <person name="Treitli S.C."/>
            <person name="Kolisko M."/>
            <person name="Husnik F."/>
            <person name="Keeling P."/>
            <person name="Hampl V."/>
        </authorList>
    </citation>
    <scope>NUCLEOTIDE SEQUENCE</scope>
    <source>
        <strain evidence="4">STM</strain>
    </source>
</reference>
<comment type="subcellular location">
    <subcellularLocation>
        <location evidence="1">Cell outer membrane</location>
    </subcellularLocation>
</comment>
<proteinExistence type="predicted"/>
<dbReference type="AlphaFoldDB" id="A0A5J4PUJ2"/>
<gene>
    <name evidence="4" type="ORF">EZS27_037002</name>
</gene>
<accession>A0A5J4PUJ2</accession>
<comment type="caution">
    <text evidence="4">The sequence shown here is derived from an EMBL/GenBank/DDBJ whole genome shotgun (WGS) entry which is preliminary data.</text>
</comment>
<name>A0A5J4PUJ2_9ZZZZ</name>
<dbReference type="InterPro" id="IPR036942">
    <property type="entry name" value="Beta-barrel_TonB_sf"/>
</dbReference>
<keyword evidence="3" id="KW-0998">Cell outer membrane</keyword>
<dbReference type="SUPFAM" id="SSF56935">
    <property type="entry name" value="Porins"/>
    <property type="match status" value="1"/>
</dbReference>
<keyword evidence="2" id="KW-0472">Membrane</keyword>
<dbReference type="EMBL" id="SNRY01006707">
    <property type="protein sequence ID" value="KAA6311983.1"/>
    <property type="molecule type" value="Genomic_DNA"/>
</dbReference>
<organism evidence="4">
    <name type="scientific">termite gut metagenome</name>
    <dbReference type="NCBI Taxonomy" id="433724"/>
    <lineage>
        <taxon>unclassified sequences</taxon>
        <taxon>metagenomes</taxon>
        <taxon>organismal metagenomes</taxon>
    </lineage>
</organism>
<dbReference type="InterPro" id="IPR018247">
    <property type="entry name" value="EF_Hand_1_Ca_BS"/>
</dbReference>
<evidence type="ECO:0000256" key="2">
    <source>
        <dbReference type="ARBA" id="ARBA00023136"/>
    </source>
</evidence>
<feature type="non-terminal residue" evidence="4">
    <location>
        <position position="1"/>
    </location>
</feature>